<dbReference type="OrthoDB" id="5622177at2"/>
<keyword evidence="4" id="KW-1185">Reference proteome</keyword>
<protein>
    <submittedName>
        <fullName evidence="3">Enhanced serine sensitivity protein SseB</fullName>
    </submittedName>
</protein>
<sequence length="270" mass="30253">MDFSPQNKLEEILVLASTEPAHRPEFFSELLEATVFVLGSSDDSDDSDDSDAPGENILHEGSHVQIQHWEKADGSSAIPFFSSLEALQMAVTEEQSFLALPARSLFEMTRGATLFLNPKLAYGKEFLAQEVEHMLSGEGNGLVQQRIIEEEMQVLIGQPAEMPVQMIDSLTQLFTKYRHVRRAFLAQIHEPDEKDPHLLIGIEADNDVEEIIRAAGSVASDTLPDERPVDLCLVKEGEPGISHYLTKHTTPFYERKWGSFLRDFKNTGRA</sequence>
<evidence type="ECO:0000259" key="2">
    <source>
        <dbReference type="Pfam" id="PF14581"/>
    </source>
</evidence>
<evidence type="ECO:0000313" key="4">
    <source>
        <dbReference type="Proteomes" id="UP000285648"/>
    </source>
</evidence>
<name>A0A421DR03_9GAMM</name>
<reference evidence="3 4" key="1">
    <citation type="submission" date="2016-09" db="EMBL/GenBank/DDBJ databases">
        <authorList>
            <person name="Doonan J."/>
            <person name="Pachebat J.A."/>
            <person name="Golyshin P.N."/>
            <person name="Denman S."/>
            <person name="Mcdonald J.E."/>
        </authorList>
    </citation>
    <scope>NUCLEOTIDE SEQUENCE [LARGE SCALE GENOMIC DNA]</scope>
    <source>
        <strain evidence="3 4">NCPPB 3934</strain>
    </source>
</reference>
<organism evidence="3 4">
    <name type="scientific">Brenneria alni</name>
    <dbReference type="NCBI Taxonomy" id="71656"/>
    <lineage>
        <taxon>Bacteria</taxon>
        <taxon>Pseudomonadati</taxon>
        <taxon>Pseudomonadota</taxon>
        <taxon>Gammaproteobacteria</taxon>
        <taxon>Enterobacterales</taxon>
        <taxon>Pectobacteriaceae</taxon>
        <taxon>Brenneria</taxon>
    </lineage>
</organism>
<feature type="domain" description="SseB protein C-terminal" evidence="2">
    <location>
        <begin position="148"/>
        <end position="255"/>
    </location>
</feature>
<evidence type="ECO:0000313" key="3">
    <source>
        <dbReference type="EMBL" id="RLM26355.1"/>
    </source>
</evidence>
<accession>A0A421DR03</accession>
<dbReference type="EMBL" id="MJLZ01000009">
    <property type="protein sequence ID" value="RLM26355.1"/>
    <property type="molecule type" value="Genomic_DNA"/>
</dbReference>
<feature type="domain" description="SseB protein N-terminal" evidence="1">
    <location>
        <begin position="9"/>
        <end position="132"/>
    </location>
</feature>
<dbReference type="InterPro" id="IPR009839">
    <property type="entry name" value="SseB_N"/>
</dbReference>
<dbReference type="Pfam" id="PF07179">
    <property type="entry name" value="SseB"/>
    <property type="match status" value="1"/>
</dbReference>
<gene>
    <name evidence="3" type="ORF">BIY29_05935</name>
</gene>
<proteinExistence type="predicted"/>
<dbReference type="RefSeq" id="WP_121574273.1">
    <property type="nucleotide sequence ID" value="NZ_MJLZ01000009.1"/>
</dbReference>
<dbReference type="Proteomes" id="UP000285648">
    <property type="component" value="Unassembled WGS sequence"/>
</dbReference>
<dbReference type="AlphaFoldDB" id="A0A421DR03"/>
<dbReference type="Pfam" id="PF14581">
    <property type="entry name" value="SseB_C"/>
    <property type="match status" value="1"/>
</dbReference>
<comment type="caution">
    <text evidence="3">The sequence shown here is derived from an EMBL/GenBank/DDBJ whole genome shotgun (WGS) entry which is preliminary data.</text>
</comment>
<dbReference type="NCBIfam" id="NF008624">
    <property type="entry name" value="PRK11611.1"/>
    <property type="match status" value="1"/>
</dbReference>
<dbReference type="InterPro" id="IPR027945">
    <property type="entry name" value="SseB_C"/>
</dbReference>
<evidence type="ECO:0000259" key="1">
    <source>
        <dbReference type="Pfam" id="PF07179"/>
    </source>
</evidence>